<dbReference type="InterPro" id="IPR017907">
    <property type="entry name" value="Znf_RING_CS"/>
</dbReference>
<evidence type="ECO:0000256" key="12">
    <source>
        <dbReference type="ARBA" id="ARBA00023242"/>
    </source>
</evidence>
<evidence type="ECO:0000256" key="7">
    <source>
        <dbReference type="ARBA" id="ARBA00022771"/>
    </source>
</evidence>
<evidence type="ECO:0000256" key="1">
    <source>
        <dbReference type="ARBA" id="ARBA00000900"/>
    </source>
</evidence>
<evidence type="ECO:0000256" key="2">
    <source>
        <dbReference type="ARBA" id="ARBA00004123"/>
    </source>
</evidence>
<evidence type="ECO:0000256" key="16">
    <source>
        <dbReference type="SAM" id="Coils"/>
    </source>
</evidence>
<dbReference type="PANTHER" id="PTHR23163:SF0">
    <property type="entry name" value="E3 UBIQUITIN-PROTEIN LIGASE BRE1"/>
    <property type="match status" value="1"/>
</dbReference>
<name>A0ABR4F4S6_9PEZI</name>
<keyword evidence="6 15" id="KW-0479">Metal-binding</keyword>
<evidence type="ECO:0000256" key="6">
    <source>
        <dbReference type="ARBA" id="ARBA00022723"/>
    </source>
</evidence>
<evidence type="ECO:0000256" key="13">
    <source>
        <dbReference type="ARBA" id="ARBA00059679"/>
    </source>
</evidence>
<feature type="coiled-coil region" evidence="16">
    <location>
        <begin position="179"/>
        <end position="234"/>
    </location>
</feature>
<accession>A0ABR4F4S6</accession>
<dbReference type="CDD" id="cd16499">
    <property type="entry name" value="RING-HC_Bre1-like"/>
    <property type="match status" value="1"/>
</dbReference>
<dbReference type="EMBL" id="JBAWTH010000012">
    <property type="protein sequence ID" value="KAL2289693.1"/>
    <property type="molecule type" value="Genomic_DNA"/>
</dbReference>
<dbReference type="PANTHER" id="PTHR23163">
    <property type="entry name" value="RING FINGER PROTEIN-RELATED"/>
    <property type="match status" value="1"/>
</dbReference>
<evidence type="ECO:0000313" key="19">
    <source>
        <dbReference type="EMBL" id="KAL2289693.1"/>
    </source>
</evidence>
<keyword evidence="8 15" id="KW-0833">Ubl conjugation pathway</keyword>
<dbReference type="SUPFAM" id="SSF57850">
    <property type="entry name" value="RING/U-box"/>
    <property type="match status" value="1"/>
</dbReference>
<protein>
    <recommendedName>
        <fullName evidence="15">E3 ubiquitin protein ligase</fullName>
        <ecNumber evidence="15">2.3.2.27</ecNumber>
    </recommendedName>
</protein>
<dbReference type="InterPro" id="IPR058643">
    <property type="entry name" value="BRE1-like_CC"/>
</dbReference>
<evidence type="ECO:0000256" key="17">
    <source>
        <dbReference type="SAM" id="MobiDB-lite"/>
    </source>
</evidence>
<keyword evidence="9 15" id="KW-0862">Zinc</keyword>
<keyword evidence="20" id="KW-1185">Reference proteome</keyword>
<keyword evidence="7 14" id="KW-0863">Zinc-finger</keyword>
<comment type="similarity">
    <text evidence="4 15">Belongs to the BRE1 family.</text>
</comment>
<keyword evidence="11 15" id="KW-0175">Coiled coil</keyword>
<comment type="catalytic activity">
    <reaction evidence="1 15">
        <text>S-ubiquitinyl-[E2 ubiquitin-conjugating enzyme]-L-cysteine + [acceptor protein]-L-lysine = [E2 ubiquitin-conjugating enzyme]-L-cysteine + N(6)-ubiquitinyl-[acceptor protein]-L-lysine.</text>
        <dbReference type="EC" id="2.3.2.27"/>
    </reaction>
</comment>
<dbReference type="InterPro" id="IPR013083">
    <property type="entry name" value="Znf_RING/FYVE/PHD"/>
</dbReference>
<keyword evidence="12 15" id="KW-0539">Nucleus</keyword>
<feature type="compositionally biased region" description="Polar residues" evidence="17">
    <location>
        <begin position="239"/>
        <end position="252"/>
    </location>
</feature>
<dbReference type="Pfam" id="PF26095">
    <property type="entry name" value="CC_Bre1"/>
    <property type="match status" value="1"/>
</dbReference>
<feature type="coiled-coil region" evidence="16">
    <location>
        <begin position="629"/>
        <end position="656"/>
    </location>
</feature>
<evidence type="ECO:0000256" key="5">
    <source>
        <dbReference type="ARBA" id="ARBA00022679"/>
    </source>
</evidence>
<dbReference type="InterPro" id="IPR001841">
    <property type="entry name" value="Znf_RING"/>
</dbReference>
<dbReference type="Pfam" id="PF08647">
    <property type="entry name" value="BRE1"/>
    <property type="match status" value="1"/>
</dbReference>
<feature type="region of interest" description="Disordered" evidence="17">
    <location>
        <begin position="1"/>
        <end position="51"/>
    </location>
</feature>
<evidence type="ECO:0000256" key="10">
    <source>
        <dbReference type="ARBA" id="ARBA00022853"/>
    </source>
</evidence>
<dbReference type="PROSITE" id="PS00518">
    <property type="entry name" value="ZF_RING_1"/>
    <property type="match status" value="1"/>
</dbReference>
<feature type="domain" description="RING-type" evidence="18">
    <location>
        <begin position="674"/>
        <end position="713"/>
    </location>
</feature>
<evidence type="ECO:0000256" key="8">
    <source>
        <dbReference type="ARBA" id="ARBA00022786"/>
    </source>
</evidence>
<keyword evidence="5 15" id="KW-0808">Transferase</keyword>
<comment type="subcellular location">
    <subcellularLocation>
        <location evidence="2 15">Nucleus</location>
    </subcellularLocation>
</comment>
<evidence type="ECO:0000313" key="20">
    <source>
        <dbReference type="Proteomes" id="UP001600888"/>
    </source>
</evidence>
<organism evidence="19 20">
    <name type="scientific">Diaporthe vaccinii</name>
    <dbReference type="NCBI Taxonomy" id="105482"/>
    <lineage>
        <taxon>Eukaryota</taxon>
        <taxon>Fungi</taxon>
        <taxon>Dikarya</taxon>
        <taxon>Ascomycota</taxon>
        <taxon>Pezizomycotina</taxon>
        <taxon>Sordariomycetes</taxon>
        <taxon>Sordariomycetidae</taxon>
        <taxon>Diaporthales</taxon>
        <taxon>Diaporthaceae</taxon>
        <taxon>Diaporthe</taxon>
        <taxon>Diaporthe eres species complex</taxon>
    </lineage>
</organism>
<dbReference type="Gene3D" id="3.30.40.10">
    <property type="entry name" value="Zinc/RING finger domain, C3HC4 (zinc finger)"/>
    <property type="match status" value="1"/>
</dbReference>
<dbReference type="SMART" id="SM00184">
    <property type="entry name" value="RING"/>
    <property type="match status" value="1"/>
</dbReference>
<reference evidence="19 20" key="1">
    <citation type="submission" date="2024-03" db="EMBL/GenBank/DDBJ databases">
        <title>A high-quality draft genome sequence of Diaporthe vaccinii, a causative agent of upright dieback and viscid rot disease in cranberry plants.</title>
        <authorList>
            <person name="Sarrasin M."/>
            <person name="Lang B.F."/>
            <person name="Burger G."/>
        </authorList>
    </citation>
    <scope>NUCLEOTIDE SEQUENCE [LARGE SCALE GENOMIC DNA]</scope>
    <source>
        <strain evidence="19 20">IS7</strain>
    </source>
</reference>
<feature type="coiled-coil region" evidence="16">
    <location>
        <begin position="283"/>
        <end position="384"/>
    </location>
</feature>
<keyword evidence="10 15" id="KW-0156">Chromatin regulator</keyword>
<comment type="function">
    <text evidence="13">E3 ubiquitin-protein ligase that mediates monoubiquitination of histone H2B to form H2BK123ub1. H2BK123ub1 gives a specific tag for epigenetic transcriptional activation and is also a prerequisite for H3K4me and H3K79me formation.</text>
</comment>
<comment type="pathway">
    <text evidence="3 15">Protein modification; protein ubiquitination.</text>
</comment>
<dbReference type="EC" id="2.3.2.27" evidence="15"/>
<dbReference type="Pfam" id="PF13920">
    <property type="entry name" value="zf-C3HC4_3"/>
    <property type="match status" value="1"/>
</dbReference>
<dbReference type="InterPro" id="IPR013956">
    <property type="entry name" value="E3_ubiquit_lig_Bre1"/>
</dbReference>
<evidence type="ECO:0000259" key="18">
    <source>
        <dbReference type="PROSITE" id="PS50089"/>
    </source>
</evidence>
<evidence type="ECO:0000256" key="11">
    <source>
        <dbReference type="ARBA" id="ARBA00023054"/>
    </source>
</evidence>
<evidence type="ECO:0000256" key="4">
    <source>
        <dbReference type="ARBA" id="ARBA00005555"/>
    </source>
</evidence>
<feature type="coiled-coil region" evidence="16">
    <location>
        <begin position="66"/>
        <end position="93"/>
    </location>
</feature>
<proteinExistence type="inferred from homology"/>
<feature type="region of interest" description="Disordered" evidence="17">
    <location>
        <begin position="239"/>
        <end position="270"/>
    </location>
</feature>
<dbReference type="PROSITE" id="PS50089">
    <property type="entry name" value="ZF_RING_2"/>
    <property type="match status" value="1"/>
</dbReference>
<evidence type="ECO:0000256" key="15">
    <source>
        <dbReference type="RuleBase" id="RU365038"/>
    </source>
</evidence>
<evidence type="ECO:0000256" key="9">
    <source>
        <dbReference type="ARBA" id="ARBA00022833"/>
    </source>
</evidence>
<comment type="caution">
    <text evidence="19">The sequence shown here is derived from an EMBL/GenBank/DDBJ whole genome shotgun (WGS) entry which is preliminary data.</text>
</comment>
<sequence length="727" mass="82967">MPVATSPSAILPASPVVKMEDRKRPANSNADDLAPPSKRHQVNGSSKSRDDALDMKDEAWIEAFQKDAIYRQMLEYKREKSQLEARLEELGKQYEYYDIHLRTIDAWWLQLLQEVELVAQGTLTDKFETHDLSPSIGLGSQDVQLFQKHLAENGKAIRSILETLFTRLATNRGDVKPELAEMESKIKSLLAEQKEYKVQLESLAHKKEELSANLDAAMLRVVKAEKKLDRAKSAQVQKLEQQALASSTSRTVPATAENGDDTGDSNGHDENLHIKYQEAVVTMAKQKEQLESAISEIKALKDENSTLQIKRESVTDEEFVRTDVFKAFKSQNEDLIKRVNDLEATNKQLRHEAEKLQAERTSFRSQLEREAQNVTADLEEQIQSREGDLTRVRSQRDELLADKGIRQAQQEQERTSLENFKELVGAKEDRIAALEMELERLRPSSDAPSSEPRPDLESITVEELREKFLKLEKDFQSINQELPSMEKAYKRSMAISKKKVMDQHLTEERMAILIQEKSKADQKYFAARKDADIRNNEIRTLRQQNGKSSEIIAALKEHDTQARTLISNLEKQLTDLKQSNVAVLEESRGLKVSSAEAIRRADSVKSQITELQNLVKSKDTVAVAEKEKANSHETESERLKVRLEHAEKDVETWKKKAFGKSSSELNDLRQIALCSICQLNPKNSMLRTCNHIFCKECAEARLTNRLRKCPNCSKPYDRPDIMPIYLT</sequence>
<gene>
    <name evidence="19" type="ORF">FJTKL_01921</name>
</gene>
<evidence type="ECO:0000256" key="3">
    <source>
        <dbReference type="ARBA" id="ARBA00004906"/>
    </source>
</evidence>
<evidence type="ECO:0000256" key="14">
    <source>
        <dbReference type="PROSITE-ProRule" id="PRU00175"/>
    </source>
</evidence>
<dbReference type="Proteomes" id="UP001600888">
    <property type="component" value="Unassembled WGS sequence"/>
</dbReference>